<feature type="binding site" evidence="8">
    <location>
        <position position="308"/>
    </location>
    <ligand>
        <name>Zn(2+)</name>
        <dbReference type="ChEBI" id="CHEBI:29105"/>
        <note>catalytic</note>
    </ligand>
</feature>
<keyword evidence="9" id="KW-1133">Transmembrane helix</keyword>
<dbReference type="Proteomes" id="UP000268350">
    <property type="component" value="Unassembled WGS sequence"/>
</dbReference>
<dbReference type="Pfam" id="PF16491">
    <property type="entry name" value="Peptidase_M48_N"/>
    <property type="match status" value="1"/>
</dbReference>
<feature type="transmembrane region" description="Helical" evidence="9">
    <location>
        <begin position="327"/>
        <end position="346"/>
    </location>
</feature>
<evidence type="ECO:0000256" key="6">
    <source>
        <dbReference type="ARBA" id="ARBA00044456"/>
    </source>
</evidence>
<dbReference type="OMA" id="FYPFLWG"/>
<feature type="domain" description="Peptidase M48" evidence="10">
    <location>
        <begin position="232"/>
        <end position="441"/>
    </location>
</feature>
<dbReference type="GO" id="GO:0005789">
    <property type="term" value="C:endoplasmic reticulum membrane"/>
    <property type="evidence" value="ECO:0007669"/>
    <property type="project" value="UniProtKB-SubCell"/>
</dbReference>
<comment type="cofactor">
    <cofactor evidence="8 9">
        <name>Zn(2+)</name>
        <dbReference type="ChEBI" id="CHEBI:29105"/>
    </cofactor>
    <text evidence="8 9">Binds 1 zinc ion per subunit.</text>
</comment>
<proteinExistence type="inferred from homology"/>
<evidence type="ECO:0000256" key="1">
    <source>
        <dbReference type="ARBA" id="ARBA00022670"/>
    </source>
</evidence>
<sequence>MAFYDNWPQWDPKVVLALLMIIVVVGNVWELILTKRQQLVCLNAVIVPEELRGIIPPDLFHRARIYELHKMELLSWKIAVDLVLSLAELFFGFYPFVWGLAAKTLARATHKEIWISPLFVFYMTIYTCVRFLPVLAYDKCILELRYGVQRQFSCLLYCCIAVVAIFLTQIFLAPVTLLIVYTVTVAGYWFFLYYWGAWAVFTLLLVFLFPYCCILCIGRQQRLPEGTPLYADIKRVCDLAGFPVERVFIIRTKSMQYSNAYFYGSCCIKRIVLFDTLLLNKGLDPKELQPYEVGRGLTNQQVAGVVCHELGHWKYGHFYKTTVLMKLHFLLTMLLFGVFFHCPQLYMGVGFAPGTMPIIVGFIIVLRFALTPYLTLANFLILWIMRHNEFSADRYAHRLGYSTQLSSALVKIYADHMSFPVFDDCYSRWHHTHPTILQRLAYQRRLDIQATAKMLDSVKAKPIGKTQATESG</sequence>
<name>A0A3B0JHE3_DROGU</name>
<feature type="active site" description="Proton donor" evidence="7">
    <location>
        <position position="393"/>
    </location>
</feature>
<comment type="catalytic activity">
    <reaction evidence="6 9">
        <text>Hydrolyzes the peptide bond -P2-(S-farnesyl or geranylgeranyl)C-P1'-P2'-P3'-COOH where P1' and P2' are amino acids with aliphatic side chains and P3' is any C-terminal residue.</text>
        <dbReference type="EC" id="3.4.24.84"/>
    </reaction>
</comment>
<dbReference type="OrthoDB" id="360839at2759"/>
<evidence type="ECO:0000313" key="12">
    <source>
        <dbReference type="EMBL" id="SPP74810.1"/>
    </source>
</evidence>
<dbReference type="Gene3D" id="3.30.2010.10">
    <property type="entry name" value="Metalloproteases ('zincins'), catalytic domain"/>
    <property type="match status" value="1"/>
</dbReference>
<dbReference type="InterPro" id="IPR027057">
    <property type="entry name" value="CAXX_Prtase_1"/>
</dbReference>
<comment type="similarity">
    <text evidence="9">Belongs to the peptidase M48A family.</text>
</comment>
<dbReference type="GO" id="GO:0071586">
    <property type="term" value="P:CAAX-box protein processing"/>
    <property type="evidence" value="ECO:0007669"/>
    <property type="project" value="UniProtKB-UniRule"/>
</dbReference>
<dbReference type="GO" id="GO:0046872">
    <property type="term" value="F:metal ion binding"/>
    <property type="evidence" value="ECO:0007669"/>
    <property type="project" value="UniProtKB-UniRule"/>
</dbReference>
<dbReference type="STRING" id="7266.A0A3B0JHE3"/>
<dbReference type="EMBL" id="OUUW01000001">
    <property type="protein sequence ID" value="SPP74810.1"/>
    <property type="molecule type" value="Genomic_DNA"/>
</dbReference>
<protein>
    <recommendedName>
        <fullName evidence="9">CAAX prenyl protease</fullName>
        <ecNumber evidence="9">3.4.24.84</ecNumber>
    </recommendedName>
</protein>
<keyword evidence="5 9" id="KW-0482">Metalloprotease</keyword>
<keyword evidence="13" id="KW-1185">Reference proteome</keyword>
<feature type="binding site" evidence="8">
    <location>
        <position position="312"/>
    </location>
    <ligand>
        <name>Zn(2+)</name>
        <dbReference type="ChEBI" id="CHEBI:29105"/>
        <note>catalytic</note>
    </ligand>
</feature>
<dbReference type="InterPro" id="IPR001915">
    <property type="entry name" value="Peptidase_M48"/>
</dbReference>
<feature type="binding site" evidence="8">
    <location>
        <position position="389"/>
    </location>
    <ligand>
        <name>Zn(2+)</name>
        <dbReference type="ChEBI" id="CHEBI:29105"/>
        <note>catalytic</note>
    </ligand>
</feature>
<feature type="transmembrane region" description="Helical" evidence="9">
    <location>
        <begin position="113"/>
        <end position="133"/>
    </location>
</feature>
<dbReference type="GO" id="GO:0004222">
    <property type="term" value="F:metalloendopeptidase activity"/>
    <property type="evidence" value="ECO:0007669"/>
    <property type="project" value="UniProtKB-UniRule"/>
</dbReference>
<keyword evidence="1 9" id="KW-0645">Protease</keyword>
<feature type="transmembrane region" description="Helical" evidence="9">
    <location>
        <begin position="78"/>
        <end position="101"/>
    </location>
</feature>
<keyword evidence="2 8" id="KW-0479">Metal-binding</keyword>
<dbReference type="FunFam" id="3.30.2010.10:FF:000010">
    <property type="entry name" value="M48 family peptidase"/>
    <property type="match status" value="1"/>
</dbReference>
<keyword evidence="3 9" id="KW-0378">Hydrolase</keyword>
<reference evidence="13" key="1">
    <citation type="submission" date="2018-01" db="EMBL/GenBank/DDBJ databases">
        <authorList>
            <person name="Alioto T."/>
            <person name="Alioto T."/>
        </authorList>
    </citation>
    <scope>NUCLEOTIDE SEQUENCE [LARGE SCALE GENOMIC DNA]</scope>
</reference>
<evidence type="ECO:0000259" key="11">
    <source>
        <dbReference type="Pfam" id="PF16491"/>
    </source>
</evidence>
<evidence type="ECO:0000256" key="2">
    <source>
        <dbReference type="ARBA" id="ARBA00022723"/>
    </source>
</evidence>
<keyword evidence="9" id="KW-0472">Membrane</keyword>
<dbReference type="CDD" id="cd07343">
    <property type="entry name" value="M48A_Zmpste24p_like"/>
    <property type="match status" value="1"/>
</dbReference>
<dbReference type="AlphaFoldDB" id="A0A3B0JHE3"/>
<evidence type="ECO:0000256" key="8">
    <source>
        <dbReference type="PIRSR" id="PIRSR627057-2"/>
    </source>
</evidence>
<comment type="function">
    <text evidence="9">Proteolytically removes the C-terminal three residues of farnesylated proteins.</text>
</comment>
<feature type="transmembrane region" description="Helical" evidence="9">
    <location>
        <begin position="154"/>
        <end position="181"/>
    </location>
</feature>
<comment type="subcellular location">
    <subcellularLocation>
        <location evidence="9">Endoplasmic reticulum membrane</location>
        <topology evidence="9">Multi-pass membrane protein</topology>
    </subcellularLocation>
</comment>
<accession>A0A3B0JHE3</accession>
<dbReference type="PANTHER" id="PTHR10120">
    <property type="entry name" value="CAAX PRENYL PROTEASE 1"/>
    <property type="match status" value="1"/>
</dbReference>
<dbReference type="Pfam" id="PF01435">
    <property type="entry name" value="Peptidase_M48"/>
    <property type="match status" value="1"/>
</dbReference>
<feature type="transmembrane region" description="Helical" evidence="9">
    <location>
        <begin position="193"/>
        <end position="217"/>
    </location>
</feature>
<evidence type="ECO:0000256" key="5">
    <source>
        <dbReference type="ARBA" id="ARBA00023049"/>
    </source>
</evidence>
<organism evidence="12 13">
    <name type="scientific">Drosophila guanche</name>
    <name type="common">Fruit fly</name>
    <dbReference type="NCBI Taxonomy" id="7266"/>
    <lineage>
        <taxon>Eukaryota</taxon>
        <taxon>Metazoa</taxon>
        <taxon>Ecdysozoa</taxon>
        <taxon>Arthropoda</taxon>
        <taxon>Hexapoda</taxon>
        <taxon>Insecta</taxon>
        <taxon>Pterygota</taxon>
        <taxon>Neoptera</taxon>
        <taxon>Endopterygota</taxon>
        <taxon>Diptera</taxon>
        <taxon>Brachycera</taxon>
        <taxon>Muscomorpha</taxon>
        <taxon>Ephydroidea</taxon>
        <taxon>Drosophilidae</taxon>
        <taxon>Drosophila</taxon>
        <taxon>Sophophora</taxon>
    </lineage>
</organism>
<dbReference type="InterPro" id="IPR032456">
    <property type="entry name" value="Peptidase_M48_N"/>
</dbReference>
<feature type="active site" evidence="7">
    <location>
        <position position="309"/>
    </location>
</feature>
<evidence type="ECO:0000256" key="7">
    <source>
        <dbReference type="PIRSR" id="PIRSR627057-1"/>
    </source>
</evidence>
<feature type="transmembrane region" description="Helical" evidence="9">
    <location>
        <begin position="14"/>
        <end position="33"/>
    </location>
</feature>
<keyword evidence="9" id="KW-0812">Transmembrane</keyword>
<evidence type="ECO:0000256" key="9">
    <source>
        <dbReference type="RuleBase" id="RU366005"/>
    </source>
</evidence>
<keyword evidence="4 8" id="KW-0862">Zinc</keyword>
<gene>
    <name evidence="12" type="ORF">DGUA_6G002501</name>
</gene>
<feature type="transmembrane region" description="Helical" evidence="9">
    <location>
        <begin position="358"/>
        <end position="384"/>
    </location>
</feature>
<evidence type="ECO:0000256" key="3">
    <source>
        <dbReference type="ARBA" id="ARBA00022801"/>
    </source>
</evidence>
<evidence type="ECO:0000313" key="13">
    <source>
        <dbReference type="Proteomes" id="UP000268350"/>
    </source>
</evidence>
<evidence type="ECO:0000259" key="10">
    <source>
        <dbReference type="Pfam" id="PF01435"/>
    </source>
</evidence>
<keyword evidence="9" id="KW-0256">Endoplasmic reticulum</keyword>
<evidence type="ECO:0000256" key="4">
    <source>
        <dbReference type="ARBA" id="ARBA00022833"/>
    </source>
</evidence>
<dbReference type="EC" id="3.4.24.84" evidence="9"/>
<feature type="domain" description="CAAX prenyl protease 1 N-terminal" evidence="11">
    <location>
        <begin position="40"/>
        <end position="213"/>
    </location>
</feature>